<name>A0A0K1E6P8_CHOCO</name>
<dbReference type="EMBL" id="CP012159">
    <property type="protein sequence ID" value="AKT36362.1"/>
    <property type="molecule type" value="Genomic_DNA"/>
</dbReference>
<dbReference type="KEGG" id="ccro:CMC5_004750"/>
<gene>
    <name evidence="1" type="ORF">CMC5_004750</name>
</gene>
<proteinExistence type="predicted"/>
<dbReference type="STRING" id="52.CMC5_004750"/>
<evidence type="ECO:0000313" key="1">
    <source>
        <dbReference type="EMBL" id="AKT36362.1"/>
    </source>
</evidence>
<accession>A0A0K1E6P8</accession>
<organism evidence="1 2">
    <name type="scientific">Chondromyces crocatus</name>
    <dbReference type="NCBI Taxonomy" id="52"/>
    <lineage>
        <taxon>Bacteria</taxon>
        <taxon>Pseudomonadati</taxon>
        <taxon>Myxococcota</taxon>
        <taxon>Polyangia</taxon>
        <taxon>Polyangiales</taxon>
        <taxon>Polyangiaceae</taxon>
        <taxon>Chondromyces</taxon>
    </lineage>
</organism>
<keyword evidence="2" id="KW-1185">Reference proteome</keyword>
<evidence type="ECO:0000313" key="2">
    <source>
        <dbReference type="Proteomes" id="UP000067626"/>
    </source>
</evidence>
<dbReference type="OrthoDB" id="5485361at2"/>
<dbReference type="Proteomes" id="UP000067626">
    <property type="component" value="Chromosome"/>
</dbReference>
<protein>
    <submittedName>
        <fullName evidence="1">Uncharacterized protein</fullName>
    </submittedName>
</protein>
<dbReference type="RefSeq" id="WP_050428889.1">
    <property type="nucleotide sequence ID" value="NZ_CP012159.1"/>
</dbReference>
<sequence>MGLLTLTLGAGGAWGVSACGAPEYGPLPALCSEGACPDGYDCIHGVCAEPGTPVPITVTRVENLRGEDLKLVPQSDGVLVVWQTYAYGPEGQRFRGARVRADGTVSRPMDLVTSFVADEGSVEPFYDVLGLSDEDLLLAVSATRLPDDDSPRARLLTYRVRLPAPGNEGRGVQFAAAWPGEERMETAGYGAVSRPKLLRRTDRVELGYVRTRELAADPEAEPTAVVIGELGVFPLALDGAQLAPPAYFQVRREQSVAVGVSAAFARTDGSAGDDSAFWVLDDVRPSAVVVSSGGASSELRLERLGHAVEVTSQSLLYLQPSARAGEKLPTDPVAGDALLRRVEAVEVGDPPFMLTDDVVGALGEVRDTPRPAWVAREGRPALLVTPGASSNAPSLQVYSVDQASGATTLVTRIERFSSTLVDAAAATVVGGRLYVAWTDVTEAAAVVRMAVIPEP</sequence>
<dbReference type="AlphaFoldDB" id="A0A0K1E6P8"/>
<reference evidence="1 2" key="1">
    <citation type="submission" date="2015-07" db="EMBL/GenBank/DDBJ databases">
        <title>Genome analysis of myxobacterium Chondromyces crocatus Cm c5 reveals a high potential for natural compound synthesis and the genetic basis for the loss of fruiting body formation.</title>
        <authorList>
            <person name="Zaburannyi N."/>
            <person name="Bunk B."/>
            <person name="Maier J."/>
            <person name="Overmann J."/>
            <person name="Mueller R."/>
        </authorList>
    </citation>
    <scope>NUCLEOTIDE SEQUENCE [LARGE SCALE GENOMIC DNA]</scope>
    <source>
        <strain evidence="1 2">Cm c5</strain>
    </source>
</reference>